<keyword evidence="5" id="KW-0067">ATP-binding</keyword>
<evidence type="ECO:0000313" key="8">
    <source>
        <dbReference type="Proteomes" id="UP000663791"/>
    </source>
</evidence>
<dbReference type="EMBL" id="JAERTX010000004">
    <property type="protein sequence ID" value="MBM9459461.1"/>
    <property type="molecule type" value="Genomic_DNA"/>
</dbReference>
<keyword evidence="2 7" id="KW-0808">Transferase</keyword>
<dbReference type="AlphaFoldDB" id="A0A939BV15"/>
<dbReference type="InterPro" id="IPR004625">
    <property type="entry name" value="PyrdxlKinase"/>
</dbReference>
<proteinExistence type="predicted"/>
<evidence type="ECO:0000256" key="4">
    <source>
        <dbReference type="ARBA" id="ARBA00022777"/>
    </source>
</evidence>
<keyword evidence="8" id="KW-1185">Reference proteome</keyword>
<dbReference type="RefSeq" id="WP_205290747.1">
    <property type="nucleotide sequence ID" value="NZ_CP074406.1"/>
</dbReference>
<dbReference type="CDD" id="cd01173">
    <property type="entry name" value="pyridoxal_pyridoxamine_kinase"/>
    <property type="match status" value="1"/>
</dbReference>
<name>A0A939BV15_9ACTN</name>
<dbReference type="GO" id="GO:0009443">
    <property type="term" value="P:pyridoxal 5'-phosphate salvage"/>
    <property type="evidence" value="ECO:0007669"/>
    <property type="project" value="InterPro"/>
</dbReference>
<dbReference type="PANTHER" id="PTHR10534:SF2">
    <property type="entry name" value="PYRIDOXAL KINASE"/>
    <property type="match status" value="1"/>
</dbReference>
<evidence type="ECO:0000259" key="6">
    <source>
        <dbReference type="Pfam" id="PF08543"/>
    </source>
</evidence>
<dbReference type="Gene3D" id="3.40.1190.20">
    <property type="match status" value="1"/>
</dbReference>
<dbReference type="GO" id="GO:0005829">
    <property type="term" value="C:cytosol"/>
    <property type="evidence" value="ECO:0007669"/>
    <property type="project" value="TreeGrafter"/>
</dbReference>
<evidence type="ECO:0000256" key="5">
    <source>
        <dbReference type="ARBA" id="ARBA00022840"/>
    </source>
</evidence>
<evidence type="ECO:0000256" key="2">
    <source>
        <dbReference type="ARBA" id="ARBA00022679"/>
    </source>
</evidence>
<dbReference type="GO" id="GO:0005524">
    <property type="term" value="F:ATP binding"/>
    <property type="evidence" value="ECO:0007669"/>
    <property type="project" value="UniProtKB-KW"/>
</dbReference>
<evidence type="ECO:0000256" key="3">
    <source>
        <dbReference type="ARBA" id="ARBA00022741"/>
    </source>
</evidence>
<keyword evidence="4 7" id="KW-0418">Kinase</keyword>
<dbReference type="EC" id="2.7.1.35" evidence="1"/>
<dbReference type="NCBIfam" id="NF004398">
    <property type="entry name" value="PRK05756.1"/>
    <property type="match status" value="1"/>
</dbReference>
<sequence length="287" mass="30750">MRILSIQSSVAYGHVGNSAAVFPLQRLGHEVWPVFTVHFSNHTGYGDWRGPLLDPEDVRAVITGIEDRGVLPSCDAVLSGYQGSPEVAEVIVDAVKRVKAANPAATYTCDPVMGNAKSGCFVNPAIPPVIREHVVPVADILTPNQFELGFLTGRDALSEPAPVEDVLSAADEVRQMGPSTVLVTSVERAGAPEDVIEMVAVTADGAWIVQTPRLPMKANGSGDITAALFTAHLHETGSAETALSRTTASVFDVLDTTLRSGERELRLIEAQEAIAHPVERFEVRRLR</sequence>
<accession>A0A939BV15</accession>
<evidence type="ECO:0000256" key="1">
    <source>
        <dbReference type="ARBA" id="ARBA00012104"/>
    </source>
</evidence>
<dbReference type="InterPro" id="IPR029056">
    <property type="entry name" value="Ribokinase-like"/>
</dbReference>
<organism evidence="7 8">
    <name type="scientific">Nocardioides faecalis</name>
    <dbReference type="NCBI Taxonomy" id="2803858"/>
    <lineage>
        <taxon>Bacteria</taxon>
        <taxon>Bacillati</taxon>
        <taxon>Actinomycetota</taxon>
        <taxon>Actinomycetes</taxon>
        <taxon>Propionibacteriales</taxon>
        <taxon>Nocardioidaceae</taxon>
        <taxon>Nocardioides</taxon>
    </lineage>
</organism>
<dbReference type="GO" id="GO:0008478">
    <property type="term" value="F:pyridoxal kinase activity"/>
    <property type="evidence" value="ECO:0007669"/>
    <property type="project" value="UniProtKB-EC"/>
</dbReference>
<dbReference type="NCBIfam" id="TIGR00687">
    <property type="entry name" value="pyridox_kin"/>
    <property type="match status" value="1"/>
</dbReference>
<dbReference type="Pfam" id="PF08543">
    <property type="entry name" value="Phos_pyr_kin"/>
    <property type="match status" value="1"/>
</dbReference>
<dbReference type="Proteomes" id="UP000663791">
    <property type="component" value="Unassembled WGS sequence"/>
</dbReference>
<reference evidence="7" key="1">
    <citation type="submission" date="2021-01" db="EMBL/GenBank/DDBJ databases">
        <title>Novel species in genus Nocardioides.</title>
        <authorList>
            <person name="Zhang G."/>
        </authorList>
    </citation>
    <scope>NUCLEOTIDE SEQUENCE</scope>
    <source>
        <strain evidence="7">Zg-536</strain>
    </source>
</reference>
<gene>
    <name evidence="7" type="primary">pdxY</name>
    <name evidence="7" type="ORF">JK386_06065</name>
</gene>
<dbReference type="PANTHER" id="PTHR10534">
    <property type="entry name" value="PYRIDOXAL KINASE"/>
    <property type="match status" value="1"/>
</dbReference>
<dbReference type="InterPro" id="IPR013749">
    <property type="entry name" value="PM/HMP-P_kinase-1"/>
</dbReference>
<evidence type="ECO:0000313" key="7">
    <source>
        <dbReference type="EMBL" id="MBM9459461.1"/>
    </source>
</evidence>
<dbReference type="SUPFAM" id="SSF53613">
    <property type="entry name" value="Ribokinase-like"/>
    <property type="match status" value="1"/>
</dbReference>
<protein>
    <recommendedName>
        <fullName evidence="1">pyridoxal kinase</fullName>
        <ecNumber evidence="1">2.7.1.35</ecNumber>
    </recommendedName>
</protein>
<comment type="caution">
    <text evidence="7">The sequence shown here is derived from an EMBL/GenBank/DDBJ whole genome shotgun (WGS) entry which is preliminary data.</text>
</comment>
<feature type="domain" description="Pyridoxamine kinase/Phosphomethylpyrimidine kinase" evidence="6">
    <location>
        <begin position="74"/>
        <end position="261"/>
    </location>
</feature>
<keyword evidence="3" id="KW-0547">Nucleotide-binding</keyword>